<dbReference type="AlphaFoldDB" id="A0A371JMV1"/>
<dbReference type="RefSeq" id="WP_116185455.1">
    <property type="nucleotide sequence ID" value="NZ_QTJX01000004.1"/>
</dbReference>
<name>A0A371JMV1_9FLAO</name>
<gene>
    <name evidence="1" type="ORF">DX873_15815</name>
</gene>
<evidence type="ECO:0000313" key="2">
    <source>
        <dbReference type="Proteomes" id="UP000261828"/>
    </source>
</evidence>
<evidence type="ECO:0000313" key="1">
    <source>
        <dbReference type="EMBL" id="RDY58466.1"/>
    </source>
</evidence>
<organism evidence="1 2">
    <name type="scientific">Flagellimonas nanhaiensis</name>
    <dbReference type="NCBI Taxonomy" id="2292706"/>
    <lineage>
        <taxon>Bacteria</taxon>
        <taxon>Pseudomonadati</taxon>
        <taxon>Bacteroidota</taxon>
        <taxon>Flavobacteriia</taxon>
        <taxon>Flavobacteriales</taxon>
        <taxon>Flavobacteriaceae</taxon>
        <taxon>Flagellimonas</taxon>
    </lineage>
</organism>
<protein>
    <submittedName>
        <fullName evidence="1">Uncharacterized protein</fullName>
    </submittedName>
</protein>
<sequence>MKKLRKSSINIWDRITGRRKNQLKKAEVLQNGLYKEVVEELKKSLQDDQHEFNHLLAELGQERARAKEVRIIFNKVKKGELINDLESMLVGTVRYKERRKKK</sequence>
<dbReference type="Proteomes" id="UP000261828">
    <property type="component" value="Unassembled WGS sequence"/>
</dbReference>
<proteinExistence type="predicted"/>
<comment type="caution">
    <text evidence="1">The sequence shown here is derived from an EMBL/GenBank/DDBJ whole genome shotgun (WGS) entry which is preliminary data.</text>
</comment>
<reference evidence="1 2" key="1">
    <citation type="submission" date="2018-08" db="EMBL/GenBank/DDBJ databases">
        <title>Muricauda nanhaiensis sp. nov., isolated from seawater of the South China Sea.</title>
        <authorList>
            <person name="Dang Y."/>
        </authorList>
    </citation>
    <scope>NUCLEOTIDE SEQUENCE [LARGE SCALE GENOMIC DNA]</scope>
    <source>
        <strain evidence="1 2">SM1704</strain>
    </source>
</reference>
<keyword evidence="2" id="KW-1185">Reference proteome</keyword>
<dbReference type="EMBL" id="QTJX01000004">
    <property type="protein sequence ID" value="RDY58466.1"/>
    <property type="molecule type" value="Genomic_DNA"/>
</dbReference>
<accession>A0A371JMV1</accession>